<dbReference type="Proteomes" id="UP000054007">
    <property type="component" value="Unassembled WGS sequence"/>
</dbReference>
<evidence type="ECO:0000313" key="2">
    <source>
        <dbReference type="EMBL" id="KIY64717.1"/>
    </source>
</evidence>
<name>A0A0D7B2L6_9AGAR</name>
<reference evidence="2 3" key="1">
    <citation type="journal article" date="2015" name="Fungal Genet. Biol.">
        <title>Evolution of novel wood decay mechanisms in Agaricales revealed by the genome sequences of Fistulina hepatica and Cylindrobasidium torrendii.</title>
        <authorList>
            <person name="Floudas D."/>
            <person name="Held B.W."/>
            <person name="Riley R."/>
            <person name="Nagy L.G."/>
            <person name="Koehler G."/>
            <person name="Ransdell A.S."/>
            <person name="Younus H."/>
            <person name="Chow J."/>
            <person name="Chiniquy J."/>
            <person name="Lipzen A."/>
            <person name="Tritt A."/>
            <person name="Sun H."/>
            <person name="Haridas S."/>
            <person name="LaButti K."/>
            <person name="Ohm R.A."/>
            <person name="Kues U."/>
            <person name="Blanchette R.A."/>
            <person name="Grigoriev I.V."/>
            <person name="Minto R.E."/>
            <person name="Hibbett D.S."/>
        </authorList>
    </citation>
    <scope>NUCLEOTIDE SEQUENCE [LARGE SCALE GENOMIC DNA]</scope>
    <source>
        <strain evidence="2 3">FP15055 ss-10</strain>
    </source>
</reference>
<dbReference type="EMBL" id="KN880622">
    <property type="protein sequence ID" value="KIY64717.1"/>
    <property type="molecule type" value="Genomic_DNA"/>
</dbReference>
<sequence>MASIDEFVYLLAASETPSSARLPKQQVLTIPHLVKVLSASEGSLYDTIDYVISETATYAPFPDARPMLMPIREAFADFVENVAGAWQEAAQLVQQDFEALGTRAAPYDPSTLQSRIQNIRDLLPYLDSVLENIKDLLTRDHQNNNDWFFLRLMGLPSAWDKARRDLPHAVSLLHRCCREIIECLVAIEGSALRLQRMFHDWEWVRKYRRMEDLQAEVYRQVELIQTPVAPLRAHVDQLRRHPKLELSKRAHLLVPGYVERLSTSSVSSKGKEKERPKTVLSPSELLKALNSGQTEGL</sequence>
<dbReference type="AlphaFoldDB" id="A0A0D7B2L6"/>
<proteinExistence type="predicted"/>
<feature type="region of interest" description="Disordered" evidence="1">
    <location>
        <begin position="265"/>
        <end position="297"/>
    </location>
</feature>
<gene>
    <name evidence="2" type="ORF">CYLTODRAFT_492900</name>
</gene>
<protein>
    <submittedName>
        <fullName evidence="2">Uncharacterized protein</fullName>
    </submittedName>
</protein>
<keyword evidence="3" id="KW-1185">Reference proteome</keyword>
<evidence type="ECO:0000256" key="1">
    <source>
        <dbReference type="SAM" id="MobiDB-lite"/>
    </source>
</evidence>
<evidence type="ECO:0000313" key="3">
    <source>
        <dbReference type="Proteomes" id="UP000054007"/>
    </source>
</evidence>
<accession>A0A0D7B2L6</accession>
<organism evidence="2 3">
    <name type="scientific">Cylindrobasidium torrendii FP15055 ss-10</name>
    <dbReference type="NCBI Taxonomy" id="1314674"/>
    <lineage>
        <taxon>Eukaryota</taxon>
        <taxon>Fungi</taxon>
        <taxon>Dikarya</taxon>
        <taxon>Basidiomycota</taxon>
        <taxon>Agaricomycotina</taxon>
        <taxon>Agaricomycetes</taxon>
        <taxon>Agaricomycetidae</taxon>
        <taxon>Agaricales</taxon>
        <taxon>Marasmiineae</taxon>
        <taxon>Physalacriaceae</taxon>
        <taxon>Cylindrobasidium</taxon>
    </lineage>
</organism>
<dbReference type="OrthoDB" id="2890151at2759"/>